<dbReference type="Pfam" id="PF09380">
    <property type="entry name" value="FERM_C"/>
    <property type="match status" value="1"/>
</dbReference>
<dbReference type="PROSITE" id="PS50057">
    <property type="entry name" value="FERM_3"/>
    <property type="match status" value="1"/>
</dbReference>
<dbReference type="Pfam" id="PF04382">
    <property type="entry name" value="SAB"/>
    <property type="match status" value="2"/>
</dbReference>
<dbReference type="Proteomes" id="UP000541605">
    <property type="component" value="Unassembled WGS sequence"/>
</dbReference>
<evidence type="ECO:0000259" key="7">
    <source>
        <dbReference type="PROSITE" id="PS50057"/>
    </source>
</evidence>
<dbReference type="Gene3D" id="2.30.29.30">
    <property type="entry name" value="Pleckstrin-homology domain (PH domain)/Phosphotyrosine-binding domain (PTB)"/>
    <property type="match status" value="1"/>
</dbReference>
<keyword evidence="9" id="KW-1185">Reference proteome</keyword>
<evidence type="ECO:0000256" key="6">
    <source>
        <dbReference type="SAM" id="MobiDB-lite"/>
    </source>
</evidence>
<dbReference type="SMART" id="SM01196">
    <property type="entry name" value="FERM_C"/>
    <property type="match status" value="1"/>
</dbReference>
<evidence type="ECO:0000256" key="5">
    <source>
        <dbReference type="ARBA" id="ARBA00023212"/>
    </source>
</evidence>
<feature type="compositionally biased region" description="Basic and acidic residues" evidence="6">
    <location>
        <begin position="749"/>
        <end position="761"/>
    </location>
</feature>
<evidence type="ECO:0000256" key="2">
    <source>
        <dbReference type="ARBA" id="ARBA00022490"/>
    </source>
</evidence>
<dbReference type="Pfam" id="PF00373">
    <property type="entry name" value="FERM_M"/>
    <property type="match status" value="1"/>
</dbReference>
<dbReference type="InterPro" id="IPR011993">
    <property type="entry name" value="PH-like_dom_sf"/>
</dbReference>
<dbReference type="InterPro" id="IPR007477">
    <property type="entry name" value="SAB_dom"/>
</dbReference>
<feature type="compositionally biased region" description="Basic and acidic residues" evidence="6">
    <location>
        <begin position="9"/>
        <end position="29"/>
    </location>
</feature>
<reference evidence="8 9" key="1">
    <citation type="submission" date="2019-09" db="EMBL/GenBank/DDBJ databases">
        <title>Bird 10,000 Genomes (B10K) Project - Family phase.</title>
        <authorList>
            <person name="Zhang G."/>
        </authorList>
    </citation>
    <scope>NUCLEOTIDE SEQUENCE [LARGE SCALE GENOMIC DNA]</scope>
    <source>
        <strain evidence="8">B10K-CU-031-19</strain>
        <tissue evidence="8">Muscle</tissue>
    </source>
</reference>
<dbReference type="GO" id="GO:0030866">
    <property type="term" value="P:cortical actin cytoskeleton organization"/>
    <property type="evidence" value="ECO:0007669"/>
    <property type="project" value="InterPro"/>
</dbReference>
<dbReference type="CDD" id="cd17202">
    <property type="entry name" value="FERM_F1_EPB41L2"/>
    <property type="match status" value="1"/>
</dbReference>
<dbReference type="Pfam" id="PF09379">
    <property type="entry name" value="FERM_N"/>
    <property type="match status" value="1"/>
</dbReference>
<dbReference type="InterPro" id="IPR000299">
    <property type="entry name" value="FERM_domain"/>
</dbReference>
<dbReference type="SUPFAM" id="SSF54236">
    <property type="entry name" value="Ubiquitin-like"/>
    <property type="match status" value="1"/>
</dbReference>
<evidence type="ECO:0000313" key="8">
    <source>
        <dbReference type="EMBL" id="NXD98168.1"/>
    </source>
</evidence>
<dbReference type="Pfam" id="PF08736">
    <property type="entry name" value="FA"/>
    <property type="match status" value="1"/>
</dbReference>
<dbReference type="PRINTS" id="PR00661">
    <property type="entry name" value="ERMFAMILY"/>
</dbReference>
<dbReference type="CDD" id="cd13184">
    <property type="entry name" value="FERM_C_4_1_family"/>
    <property type="match status" value="1"/>
</dbReference>
<feature type="non-terminal residue" evidence="8">
    <location>
        <position position="1"/>
    </location>
</feature>
<dbReference type="PROSITE" id="PS00661">
    <property type="entry name" value="FERM_2"/>
    <property type="match status" value="1"/>
</dbReference>
<keyword evidence="2" id="KW-0963">Cytoplasm</keyword>
<keyword evidence="5" id="KW-0206">Cytoskeleton</keyword>
<dbReference type="PRINTS" id="PR00935">
    <property type="entry name" value="BAND41"/>
</dbReference>
<dbReference type="InterPro" id="IPR019749">
    <property type="entry name" value="Band_41_domain"/>
</dbReference>
<dbReference type="PANTHER" id="PTHR23280">
    <property type="entry name" value="4.1 G PROTEIN"/>
    <property type="match status" value="1"/>
</dbReference>
<comment type="subcellular location">
    <subcellularLocation>
        <location evidence="1">Cytoplasm</location>
        <location evidence="1">Cytoskeleton</location>
    </subcellularLocation>
</comment>
<sequence length="994" mass="111835">MTTEVGSETEVKKDSEQLGPDKAKDKPEEASETPGNQKSRETSSGEAQDSSVPAPTSQSSPSRQKKEKSSPESKGISRFIPPWLKKQKSYTLTEAKDEPKKRTTGEEQVVEESESQAPEGVAQSRKSLEEAAENRQNAKADDKEKHSVSSAEIQVRPPKEDGKETEVEEVAEKKEEEKRETKEVQTGEMKTDNIPQKSPKKIKTVQCKVMLLDGTEYSCDLEKRAKGQVLFDKVCEHLNLLEKDYFGLLFYENSEQKNWLDSSKEIKRQIRSLPWIFTFNVKFYPPDPSQLTEDITRYFLCLQLRQDIASGRLPCSFVTHALLGSYTLQAELGDHDPEEHRSDYISEFQFAPNQTPEMEEKVAELHKTHRGLTPAQADSQFLENAKRLSMYGVDLHHAKDSEGVDIMLGVCANGLLIYKDRLRINRFAWPKILKISYKRSNFYIKVRPAELEQFESTIGFKLPNHRAAKRLWKVCVEHHTFFRLVSPEQPPKAKFLTLGSKFRYSGRTQAQTRQASNLIDRPAPHFERTSSKRVSRSLDGAPMGISDQSLLRDFSAAAGQAAGDKIIDLEAAGQAKLKEGGREEDESPLKTPQLELTQDGKISSLRVDGENIYVRHSNLMLEDLDKTQDDLLKHQASISELKRNFMESTPEPRPNEWEKRRITPLSLQTQGSSHETLDIVEEKKQAEFGIEETLVVDETNKGKIQVATDAGETCKVEHLSKKDSSSLPSDSSSSSSSSESEDEEVGEYQPHHRSIEEIIREEQEEEEDMKRKEHEEKTQHVEAIPEGSKLNVPAEHTQVTAEDLVQENTVTVATEEKNLSEQIKQDLGEEKEEEQLKLNGDVSHVDIDVAPQLICCSEPPVVKTEMVTISDATQRTEISTKEIPIVQTETKTITYESSQLDGNAVGDSGVLVSAQTITSESISTTTTTHITKMVKGGVSETRIEKRIVITGDADIDHDEALAQAIKEAKEQHPDMSVTRVVVHKETELAEEDED</sequence>
<name>A0A7K8IZX9_9PASS</name>
<keyword evidence="4" id="KW-0009">Actin-binding</keyword>
<feature type="compositionally biased region" description="Basic and acidic residues" evidence="6">
    <location>
        <begin position="126"/>
        <end position="147"/>
    </location>
</feature>
<protein>
    <submittedName>
        <fullName evidence="8">E41L2 protein</fullName>
    </submittedName>
</protein>
<feature type="compositionally biased region" description="Polar residues" evidence="6">
    <location>
        <begin position="44"/>
        <end position="62"/>
    </location>
</feature>
<comment type="caution">
    <text evidence="8">The sequence shown here is derived from an EMBL/GenBank/DDBJ whole genome shotgun (WGS) entry which is preliminary data.</text>
</comment>
<dbReference type="PIRSF" id="PIRSF002304">
    <property type="entry name" value="Membrane_skeletal_4_1"/>
    <property type="match status" value="1"/>
</dbReference>
<dbReference type="InterPro" id="IPR019747">
    <property type="entry name" value="FERM_CS"/>
</dbReference>
<dbReference type="PANTHER" id="PTHR23280:SF17">
    <property type="entry name" value="BAND 4.1-LIKE PROTEIN 2"/>
    <property type="match status" value="1"/>
</dbReference>
<evidence type="ECO:0000256" key="3">
    <source>
        <dbReference type="ARBA" id="ARBA00022553"/>
    </source>
</evidence>
<evidence type="ECO:0000256" key="1">
    <source>
        <dbReference type="ARBA" id="ARBA00004245"/>
    </source>
</evidence>
<dbReference type="SMART" id="SM00295">
    <property type="entry name" value="B41"/>
    <property type="match status" value="1"/>
</dbReference>
<dbReference type="GO" id="GO:0005856">
    <property type="term" value="C:cytoskeleton"/>
    <property type="evidence" value="ECO:0007669"/>
    <property type="project" value="UniProtKB-SubCell"/>
</dbReference>
<evidence type="ECO:0000256" key="4">
    <source>
        <dbReference type="ARBA" id="ARBA00023203"/>
    </source>
</evidence>
<dbReference type="PROSITE" id="PS00660">
    <property type="entry name" value="FERM_1"/>
    <property type="match status" value="1"/>
</dbReference>
<dbReference type="FunFam" id="1.20.80.10:FF:000001">
    <property type="entry name" value="Erythrocyte membrane protein band 4.1"/>
    <property type="match status" value="1"/>
</dbReference>
<dbReference type="InterPro" id="IPR029071">
    <property type="entry name" value="Ubiquitin-like_domsf"/>
</dbReference>
<dbReference type="InterPro" id="IPR008379">
    <property type="entry name" value="Band_4.1_C"/>
</dbReference>
<dbReference type="GO" id="GO:0031032">
    <property type="term" value="P:actomyosin structure organization"/>
    <property type="evidence" value="ECO:0007669"/>
    <property type="project" value="TreeGrafter"/>
</dbReference>
<feature type="compositionally biased region" description="Basic and acidic residues" evidence="6">
    <location>
        <begin position="768"/>
        <end position="780"/>
    </location>
</feature>
<dbReference type="Pfam" id="PF05902">
    <property type="entry name" value="4_1_CTD"/>
    <property type="match status" value="1"/>
</dbReference>
<feature type="compositionally biased region" description="Basic and acidic residues" evidence="6">
    <location>
        <begin position="713"/>
        <end position="724"/>
    </location>
</feature>
<feature type="domain" description="FERM" evidence="7">
    <location>
        <begin position="205"/>
        <end position="486"/>
    </location>
</feature>
<dbReference type="FunFam" id="3.10.20.90:FF:000002">
    <property type="entry name" value="Erythrocyte protein band 4.1-like 3"/>
    <property type="match status" value="1"/>
</dbReference>
<feature type="compositionally biased region" description="Basic and acidic residues" evidence="6">
    <location>
        <begin position="157"/>
        <end position="191"/>
    </location>
</feature>
<feature type="region of interest" description="Disordered" evidence="6">
    <location>
        <begin position="713"/>
        <end position="786"/>
    </location>
</feature>
<dbReference type="InterPro" id="IPR000798">
    <property type="entry name" value="Ez/rad/moesin-like"/>
</dbReference>
<feature type="region of interest" description="Disordered" evidence="6">
    <location>
        <begin position="1"/>
        <end position="198"/>
    </location>
</feature>
<evidence type="ECO:0000313" key="9">
    <source>
        <dbReference type="Proteomes" id="UP000541605"/>
    </source>
</evidence>
<feature type="compositionally biased region" description="Polar residues" evidence="6">
    <location>
        <begin position="507"/>
        <end position="517"/>
    </location>
</feature>
<dbReference type="GO" id="GO:0005198">
    <property type="term" value="F:structural molecule activity"/>
    <property type="evidence" value="ECO:0007669"/>
    <property type="project" value="InterPro"/>
</dbReference>
<dbReference type="EMBL" id="VWYX01000951">
    <property type="protein sequence ID" value="NXD98168.1"/>
    <property type="molecule type" value="Genomic_DNA"/>
</dbReference>
<feature type="compositionally biased region" description="Low complexity" evidence="6">
    <location>
        <begin position="725"/>
        <end position="738"/>
    </location>
</feature>
<dbReference type="InterPro" id="IPR018979">
    <property type="entry name" value="FERM_N"/>
</dbReference>
<feature type="region of interest" description="Disordered" evidence="6">
    <location>
        <begin position="507"/>
        <end position="539"/>
    </location>
</feature>
<dbReference type="InterPro" id="IPR014847">
    <property type="entry name" value="FA"/>
</dbReference>
<dbReference type="Gene3D" id="1.20.80.10">
    <property type="match status" value="1"/>
</dbReference>
<dbReference type="GO" id="GO:0003779">
    <property type="term" value="F:actin binding"/>
    <property type="evidence" value="ECO:0007669"/>
    <property type="project" value="UniProtKB-KW"/>
</dbReference>
<dbReference type="InterPro" id="IPR019748">
    <property type="entry name" value="FERM_central"/>
</dbReference>
<dbReference type="InterPro" id="IPR014352">
    <property type="entry name" value="FERM/acyl-CoA-bd_prot_sf"/>
</dbReference>
<dbReference type="InterPro" id="IPR035963">
    <property type="entry name" value="FERM_2"/>
</dbReference>
<keyword evidence="3" id="KW-0597">Phosphoprotein</keyword>
<dbReference type="GO" id="GO:0005886">
    <property type="term" value="C:plasma membrane"/>
    <property type="evidence" value="ECO:0007669"/>
    <property type="project" value="TreeGrafter"/>
</dbReference>
<dbReference type="Gene3D" id="3.10.20.90">
    <property type="entry name" value="Phosphatidylinositol 3-kinase Catalytic Subunit, Chain A, domain 1"/>
    <property type="match status" value="1"/>
</dbReference>
<accession>A0A7K8IZX9</accession>
<dbReference type="SUPFAM" id="SSF47031">
    <property type="entry name" value="Second domain of FERM"/>
    <property type="match status" value="1"/>
</dbReference>
<gene>
    <name evidence="8" type="primary">Epb41l2_1</name>
    <name evidence="8" type="ORF">CHAPAP_R02903</name>
</gene>
<dbReference type="FunFam" id="2.30.29.30:FF:000001">
    <property type="entry name" value="Erythrocyte membrane protein band 4.1"/>
    <property type="match status" value="1"/>
</dbReference>
<dbReference type="CDD" id="cd14473">
    <property type="entry name" value="FERM_B-lobe"/>
    <property type="match status" value="1"/>
</dbReference>
<proteinExistence type="predicted"/>
<organism evidence="8 9">
    <name type="scientific">Chaetorhynchus papuensis</name>
    <name type="common">pygmy drongo</name>
    <dbReference type="NCBI Taxonomy" id="254446"/>
    <lineage>
        <taxon>Eukaryota</taxon>
        <taxon>Metazoa</taxon>
        <taxon>Chordata</taxon>
        <taxon>Craniata</taxon>
        <taxon>Vertebrata</taxon>
        <taxon>Euteleostomi</taxon>
        <taxon>Archelosauria</taxon>
        <taxon>Archosauria</taxon>
        <taxon>Dinosauria</taxon>
        <taxon>Saurischia</taxon>
        <taxon>Theropoda</taxon>
        <taxon>Coelurosauria</taxon>
        <taxon>Aves</taxon>
        <taxon>Neognathae</taxon>
        <taxon>Neoaves</taxon>
        <taxon>Telluraves</taxon>
        <taxon>Australaves</taxon>
        <taxon>Passeriformes</taxon>
        <taxon>Rhipiduridae</taxon>
        <taxon>Chaetorhynchus</taxon>
    </lineage>
</organism>
<dbReference type="AlphaFoldDB" id="A0A7K8IZX9"/>
<dbReference type="SMART" id="SM01195">
    <property type="entry name" value="FA"/>
    <property type="match status" value="1"/>
</dbReference>
<feature type="compositionally biased region" description="Basic and acidic residues" evidence="6">
    <location>
        <begin position="94"/>
        <end position="105"/>
    </location>
</feature>
<dbReference type="SUPFAM" id="SSF50729">
    <property type="entry name" value="PH domain-like"/>
    <property type="match status" value="1"/>
</dbReference>
<feature type="non-terminal residue" evidence="8">
    <location>
        <position position="994"/>
    </location>
</feature>
<dbReference type="InterPro" id="IPR018980">
    <property type="entry name" value="FERM_PH-like_C"/>
</dbReference>